<evidence type="ECO:0000256" key="1">
    <source>
        <dbReference type="ARBA" id="ARBA00000085"/>
    </source>
</evidence>
<dbReference type="InterPro" id="IPR003661">
    <property type="entry name" value="HisK_dim/P_dom"/>
</dbReference>
<feature type="transmembrane region" description="Helical" evidence="7">
    <location>
        <begin position="158"/>
        <end position="178"/>
    </location>
</feature>
<evidence type="ECO:0000313" key="10">
    <source>
        <dbReference type="Proteomes" id="UP000245535"/>
    </source>
</evidence>
<keyword evidence="7" id="KW-0812">Transmembrane</keyword>
<organism evidence="9 10">
    <name type="scientific">Sediminitomix flava</name>
    <dbReference type="NCBI Taxonomy" id="379075"/>
    <lineage>
        <taxon>Bacteria</taxon>
        <taxon>Pseudomonadati</taxon>
        <taxon>Bacteroidota</taxon>
        <taxon>Cytophagia</taxon>
        <taxon>Cytophagales</taxon>
        <taxon>Flammeovirgaceae</taxon>
        <taxon>Sediminitomix</taxon>
    </lineage>
</organism>
<dbReference type="EMBL" id="QGDO01000001">
    <property type="protein sequence ID" value="PWJ44121.1"/>
    <property type="molecule type" value="Genomic_DNA"/>
</dbReference>
<feature type="transmembrane region" description="Helical" evidence="7">
    <location>
        <begin position="76"/>
        <end position="98"/>
    </location>
</feature>
<proteinExistence type="predicted"/>
<evidence type="ECO:0000256" key="5">
    <source>
        <dbReference type="ARBA" id="ARBA00022777"/>
    </source>
</evidence>
<sequence length="443" mass="51081">MFRIQFSHLPIIGSPKEYALEHQMLNACFFVIGIGSFPVISVSYSLPEFEIVALTMSSYTLICLVGYIFSKVRQNYALGVHIFTFLTLFTVFTVWMLLGGIEGIMPSVSLVVLVVLVQFYPKRYFKNLIIGTILSFLLFVILELFYSDLILMKEVPMVISIHLWAMQLFFVSSILILFKNEYHRWKQGFYDKEGELRNALMKEKELSNLKSQFIAMVSHQFRTPITVVQSSAEVLDMLQKKDNNETNGLRVVKQLSNIHGAMDRLTEMLEQISTFDRIEREKYELYFQYVDFRAYLQNILSNYKNENRLTDATIEIEVEGNAQKVLVDFKLIENCLKNLINNALKFDPRRRFPKIKLSYAQKGINIHIKDCGVGIPSLEKERVFEPFFRASNVANIKGTGMGLSITKYFISLHQGKICVNSCLDEGTEIIVFLPYAPSNKNKD</sequence>
<dbReference type="Pfam" id="PF00512">
    <property type="entry name" value="HisKA"/>
    <property type="match status" value="1"/>
</dbReference>
<dbReference type="InterPro" id="IPR003594">
    <property type="entry name" value="HATPase_dom"/>
</dbReference>
<feature type="domain" description="Histidine kinase" evidence="8">
    <location>
        <begin position="216"/>
        <end position="437"/>
    </location>
</feature>
<evidence type="ECO:0000256" key="3">
    <source>
        <dbReference type="ARBA" id="ARBA00022553"/>
    </source>
</evidence>
<evidence type="ECO:0000256" key="6">
    <source>
        <dbReference type="ARBA" id="ARBA00023012"/>
    </source>
</evidence>
<dbReference type="PANTHER" id="PTHR43711">
    <property type="entry name" value="TWO-COMPONENT HISTIDINE KINASE"/>
    <property type="match status" value="1"/>
</dbReference>
<dbReference type="InterPro" id="IPR005467">
    <property type="entry name" value="His_kinase_dom"/>
</dbReference>
<dbReference type="SUPFAM" id="SSF55874">
    <property type="entry name" value="ATPase domain of HSP90 chaperone/DNA topoisomerase II/histidine kinase"/>
    <property type="match status" value="1"/>
</dbReference>
<keyword evidence="5 9" id="KW-0418">Kinase</keyword>
<dbReference type="InterPro" id="IPR036890">
    <property type="entry name" value="HATPase_C_sf"/>
</dbReference>
<dbReference type="RefSeq" id="WP_109615637.1">
    <property type="nucleotide sequence ID" value="NZ_QGDO01000001.1"/>
</dbReference>
<dbReference type="InterPro" id="IPR004358">
    <property type="entry name" value="Sig_transdc_His_kin-like_C"/>
</dbReference>
<dbReference type="PANTHER" id="PTHR43711:SF26">
    <property type="entry name" value="SENSOR HISTIDINE KINASE RCSC"/>
    <property type="match status" value="1"/>
</dbReference>
<keyword evidence="7" id="KW-0472">Membrane</keyword>
<dbReference type="CDD" id="cd00075">
    <property type="entry name" value="HATPase"/>
    <property type="match status" value="1"/>
</dbReference>
<dbReference type="SMART" id="SM00387">
    <property type="entry name" value="HATPase_c"/>
    <property type="match status" value="1"/>
</dbReference>
<dbReference type="Pfam" id="PF02518">
    <property type="entry name" value="HATPase_c"/>
    <property type="match status" value="1"/>
</dbReference>
<reference evidence="9 10" key="1">
    <citation type="submission" date="2018-03" db="EMBL/GenBank/DDBJ databases">
        <title>Genomic Encyclopedia of Archaeal and Bacterial Type Strains, Phase II (KMG-II): from individual species to whole genera.</title>
        <authorList>
            <person name="Goeker M."/>
        </authorList>
    </citation>
    <scope>NUCLEOTIDE SEQUENCE [LARGE SCALE GENOMIC DNA]</scope>
    <source>
        <strain evidence="9 10">DSM 28229</strain>
    </source>
</reference>
<dbReference type="Gene3D" id="3.30.565.10">
    <property type="entry name" value="Histidine kinase-like ATPase, C-terminal domain"/>
    <property type="match status" value="1"/>
</dbReference>
<keyword evidence="3" id="KW-0597">Phosphoprotein</keyword>
<evidence type="ECO:0000313" key="9">
    <source>
        <dbReference type="EMBL" id="PWJ44121.1"/>
    </source>
</evidence>
<accession>A0A315ZF29</accession>
<keyword evidence="7" id="KW-1133">Transmembrane helix</keyword>
<dbReference type="EC" id="2.7.13.3" evidence="2"/>
<dbReference type="GO" id="GO:0000155">
    <property type="term" value="F:phosphorelay sensor kinase activity"/>
    <property type="evidence" value="ECO:0007669"/>
    <property type="project" value="InterPro"/>
</dbReference>
<dbReference type="AlphaFoldDB" id="A0A315ZF29"/>
<name>A0A315ZF29_SEDFL</name>
<evidence type="ECO:0000256" key="2">
    <source>
        <dbReference type="ARBA" id="ARBA00012438"/>
    </source>
</evidence>
<evidence type="ECO:0000259" key="8">
    <source>
        <dbReference type="PROSITE" id="PS50109"/>
    </source>
</evidence>
<comment type="catalytic activity">
    <reaction evidence="1">
        <text>ATP + protein L-histidine = ADP + protein N-phospho-L-histidine.</text>
        <dbReference type="EC" id="2.7.13.3"/>
    </reaction>
</comment>
<feature type="transmembrane region" description="Helical" evidence="7">
    <location>
        <begin position="104"/>
        <end position="121"/>
    </location>
</feature>
<evidence type="ECO:0000256" key="4">
    <source>
        <dbReference type="ARBA" id="ARBA00022679"/>
    </source>
</evidence>
<dbReference type="InterPro" id="IPR050736">
    <property type="entry name" value="Sensor_HK_Regulatory"/>
</dbReference>
<dbReference type="PRINTS" id="PR00344">
    <property type="entry name" value="BCTRLSENSOR"/>
</dbReference>
<dbReference type="Proteomes" id="UP000245535">
    <property type="component" value="Unassembled WGS sequence"/>
</dbReference>
<dbReference type="InterPro" id="IPR036097">
    <property type="entry name" value="HisK_dim/P_sf"/>
</dbReference>
<feature type="transmembrane region" description="Helical" evidence="7">
    <location>
        <begin position="128"/>
        <end position="146"/>
    </location>
</feature>
<keyword evidence="10" id="KW-1185">Reference proteome</keyword>
<dbReference type="Gene3D" id="1.10.287.130">
    <property type="match status" value="1"/>
</dbReference>
<feature type="transmembrane region" description="Helical" evidence="7">
    <location>
        <begin position="51"/>
        <end position="69"/>
    </location>
</feature>
<gene>
    <name evidence="9" type="ORF">BC781_101471</name>
</gene>
<dbReference type="SMART" id="SM00388">
    <property type="entry name" value="HisKA"/>
    <property type="match status" value="1"/>
</dbReference>
<feature type="transmembrane region" description="Helical" evidence="7">
    <location>
        <begin position="24"/>
        <end position="45"/>
    </location>
</feature>
<dbReference type="PROSITE" id="PS50109">
    <property type="entry name" value="HIS_KIN"/>
    <property type="match status" value="1"/>
</dbReference>
<dbReference type="SUPFAM" id="SSF47384">
    <property type="entry name" value="Homodimeric domain of signal transducing histidine kinase"/>
    <property type="match status" value="1"/>
</dbReference>
<comment type="caution">
    <text evidence="9">The sequence shown here is derived from an EMBL/GenBank/DDBJ whole genome shotgun (WGS) entry which is preliminary data.</text>
</comment>
<protein>
    <recommendedName>
        <fullName evidence="2">histidine kinase</fullName>
        <ecNumber evidence="2">2.7.13.3</ecNumber>
    </recommendedName>
</protein>
<dbReference type="OrthoDB" id="594725at2"/>
<keyword evidence="6" id="KW-0902">Two-component regulatory system</keyword>
<dbReference type="CDD" id="cd00082">
    <property type="entry name" value="HisKA"/>
    <property type="match status" value="1"/>
</dbReference>
<evidence type="ECO:0000256" key="7">
    <source>
        <dbReference type="SAM" id="Phobius"/>
    </source>
</evidence>
<keyword evidence="4" id="KW-0808">Transferase</keyword>